<accession>F4KWF8</accession>
<keyword evidence="1" id="KW-0732">Signal</keyword>
<name>F4KWF8_HALH1</name>
<keyword evidence="4" id="KW-1185">Reference proteome</keyword>
<sequence length="303" mass="34274">MKKHWQRTALFALLLGTMFSPLQAQDDSLLDLLGDDTSTDKVVNAFKSPRVINGHSMEMLDKGALDFRILHRFGKISQGFYDMFGLDNASMRMGFDYGVTPNLTVGFGRSTSRKELDGFLKYRLLWQSTGAKSVPVSVVLVGGATFNTLKEPFADLEIDPNFTRRLAFYTQAVVGRKFSEKFSAQLVPTWLHRNIVENTLVPNDMFALGFGARYKFVKRVALVVDYYYAFNRFPDDPTYNPTSIGFDIETGGHVFQLHFSNAVGMNERAFLTDANGSWLDGDIQFGFNLSRVFQLNEKKKKKS</sequence>
<reference key="2">
    <citation type="submission" date="2011-04" db="EMBL/GenBank/DDBJ databases">
        <title>Complete sequence of chromosome of Haliscomenobacter hydrossis DSM 1100.</title>
        <authorList>
            <consortium name="US DOE Joint Genome Institute (JGI-PGF)"/>
            <person name="Lucas S."/>
            <person name="Han J."/>
            <person name="Lapidus A."/>
            <person name="Bruce D."/>
            <person name="Goodwin L."/>
            <person name="Pitluck S."/>
            <person name="Peters L."/>
            <person name="Kyrpides N."/>
            <person name="Mavromatis K."/>
            <person name="Ivanova N."/>
            <person name="Ovchinnikova G."/>
            <person name="Pagani I."/>
            <person name="Daligault H."/>
            <person name="Detter J.C."/>
            <person name="Han C."/>
            <person name="Land M."/>
            <person name="Hauser L."/>
            <person name="Markowitz V."/>
            <person name="Cheng J.-F."/>
            <person name="Hugenholtz P."/>
            <person name="Woyke T."/>
            <person name="Wu D."/>
            <person name="Verbarg S."/>
            <person name="Frueling A."/>
            <person name="Brambilla E."/>
            <person name="Klenk H.-P."/>
            <person name="Eisen J.A."/>
        </authorList>
    </citation>
    <scope>NUCLEOTIDE SEQUENCE</scope>
    <source>
        <strain>DSM 1100</strain>
    </source>
</reference>
<dbReference type="Pfam" id="PF19089">
    <property type="entry name" value="DUF5777"/>
    <property type="match status" value="1"/>
</dbReference>
<dbReference type="HOGENOM" id="CLU_079021_0_0_10"/>
<gene>
    <name evidence="3" type="ordered locus">Halhy_2434</name>
</gene>
<dbReference type="InterPro" id="IPR045916">
    <property type="entry name" value="DUF5777"/>
</dbReference>
<feature type="signal peptide" evidence="1">
    <location>
        <begin position="1"/>
        <end position="24"/>
    </location>
</feature>
<feature type="chain" id="PRO_5003310386" description="DUF5777 domain-containing protein" evidence="1">
    <location>
        <begin position="25"/>
        <end position="303"/>
    </location>
</feature>
<dbReference type="EMBL" id="CP002691">
    <property type="protein sequence ID" value="AEE50308.1"/>
    <property type="molecule type" value="Genomic_DNA"/>
</dbReference>
<dbReference type="eggNOG" id="COG3637">
    <property type="taxonomic scope" value="Bacteria"/>
</dbReference>
<reference evidence="3 4" key="1">
    <citation type="journal article" date="2011" name="Stand. Genomic Sci.">
        <title>Complete genome sequence of Haliscomenobacter hydrossis type strain (O).</title>
        <authorList>
            <consortium name="US DOE Joint Genome Institute (JGI-PGF)"/>
            <person name="Daligault H."/>
            <person name="Lapidus A."/>
            <person name="Zeytun A."/>
            <person name="Nolan M."/>
            <person name="Lucas S."/>
            <person name="Del Rio T.G."/>
            <person name="Tice H."/>
            <person name="Cheng J.F."/>
            <person name="Tapia R."/>
            <person name="Han C."/>
            <person name="Goodwin L."/>
            <person name="Pitluck S."/>
            <person name="Liolios K."/>
            <person name="Pagani I."/>
            <person name="Ivanova N."/>
            <person name="Huntemann M."/>
            <person name="Mavromatis K."/>
            <person name="Mikhailova N."/>
            <person name="Pati A."/>
            <person name="Chen A."/>
            <person name="Palaniappan K."/>
            <person name="Land M."/>
            <person name="Hauser L."/>
            <person name="Brambilla E.M."/>
            <person name="Rohde M."/>
            <person name="Verbarg S."/>
            <person name="Goker M."/>
            <person name="Bristow J."/>
            <person name="Eisen J.A."/>
            <person name="Markowitz V."/>
            <person name="Hugenholtz P."/>
            <person name="Kyrpides N.C."/>
            <person name="Klenk H.P."/>
            <person name="Woyke T."/>
        </authorList>
    </citation>
    <scope>NUCLEOTIDE SEQUENCE [LARGE SCALE GENOMIC DNA]</scope>
    <source>
        <strain evidence="4">ATCC 27775 / DSM 1100 / LMG 10767 / O</strain>
    </source>
</reference>
<evidence type="ECO:0000256" key="1">
    <source>
        <dbReference type="SAM" id="SignalP"/>
    </source>
</evidence>
<evidence type="ECO:0000313" key="3">
    <source>
        <dbReference type="EMBL" id="AEE50308.1"/>
    </source>
</evidence>
<evidence type="ECO:0000259" key="2">
    <source>
        <dbReference type="Pfam" id="PF19089"/>
    </source>
</evidence>
<organism evidence="3 4">
    <name type="scientific">Haliscomenobacter hydrossis (strain ATCC 27775 / DSM 1100 / LMG 10767 / O)</name>
    <dbReference type="NCBI Taxonomy" id="760192"/>
    <lineage>
        <taxon>Bacteria</taxon>
        <taxon>Pseudomonadati</taxon>
        <taxon>Bacteroidota</taxon>
        <taxon>Saprospiria</taxon>
        <taxon>Saprospirales</taxon>
        <taxon>Haliscomenobacteraceae</taxon>
        <taxon>Haliscomenobacter</taxon>
    </lineage>
</organism>
<dbReference type="STRING" id="760192.Halhy_2434"/>
<proteinExistence type="predicted"/>
<dbReference type="AlphaFoldDB" id="F4KWF8"/>
<evidence type="ECO:0000313" key="4">
    <source>
        <dbReference type="Proteomes" id="UP000008461"/>
    </source>
</evidence>
<dbReference type="Proteomes" id="UP000008461">
    <property type="component" value="Chromosome"/>
</dbReference>
<dbReference type="RefSeq" id="WP_013764857.1">
    <property type="nucleotide sequence ID" value="NC_015510.1"/>
</dbReference>
<protein>
    <recommendedName>
        <fullName evidence="2">DUF5777 domain-containing protein</fullName>
    </recommendedName>
</protein>
<feature type="domain" description="DUF5777" evidence="2">
    <location>
        <begin position="46"/>
        <end position="293"/>
    </location>
</feature>
<dbReference type="KEGG" id="hhy:Halhy_2434"/>